<organism evidence="7 8">
    <name type="scientific">Haloferax mediterranei (strain ATCC 33500 / DSM 1411 / JCM 8866 / NBRC 14739 / NCIMB 2177 / R-4)</name>
    <name type="common">Halobacterium mediterranei</name>
    <dbReference type="NCBI Taxonomy" id="523841"/>
    <lineage>
        <taxon>Archaea</taxon>
        <taxon>Methanobacteriati</taxon>
        <taxon>Methanobacteriota</taxon>
        <taxon>Stenosarchaea group</taxon>
        <taxon>Halobacteria</taxon>
        <taxon>Halobacteriales</taxon>
        <taxon>Haloferacaceae</taxon>
        <taxon>Haloferax</taxon>
    </lineage>
</organism>
<dbReference type="Proteomes" id="UP000006469">
    <property type="component" value="Plasmid pHM500"/>
</dbReference>
<dbReference type="InterPro" id="IPR036388">
    <property type="entry name" value="WH-like_DNA-bd_sf"/>
</dbReference>
<dbReference type="InterPro" id="IPR059100">
    <property type="entry name" value="TSP3_bac"/>
</dbReference>
<dbReference type="Pfam" id="PF24034">
    <property type="entry name" value="DUF7343"/>
    <property type="match status" value="1"/>
</dbReference>
<comment type="subcellular location">
    <subcellularLocation>
        <location evidence="1">Secreted</location>
    </subcellularLocation>
</comment>
<dbReference type="Gene3D" id="4.10.1080.10">
    <property type="entry name" value="TSP type-3 repeat"/>
    <property type="match status" value="1"/>
</dbReference>
<dbReference type="PANTHER" id="PTHR37467:SF1">
    <property type="entry name" value="EXPORTED CALCIUM-BINDING GLYCOPROTEIN"/>
    <property type="match status" value="1"/>
</dbReference>
<dbReference type="Gene3D" id="1.10.10.10">
    <property type="entry name" value="Winged helix-like DNA-binding domain superfamily/Winged helix DNA-binding domain"/>
    <property type="match status" value="1"/>
</dbReference>
<feature type="region of interest" description="Disordered" evidence="5">
    <location>
        <begin position="344"/>
        <end position="385"/>
    </location>
</feature>
<dbReference type="AlphaFoldDB" id="I3RAL1"/>
<proteinExistence type="predicted"/>
<reference evidence="7 8" key="1">
    <citation type="journal article" date="2012" name="J. Bacteriol.">
        <title>Complete genome sequence of the metabolically versatile halophilic archaeon Haloferax mediterranei, a poly(3-hydroxybutyrate-co-3-hydroxyvalerate) producer.</title>
        <authorList>
            <person name="Han J."/>
            <person name="Zhang F."/>
            <person name="Hou J."/>
            <person name="Liu X."/>
            <person name="Li M."/>
            <person name="Liu H."/>
            <person name="Cai L."/>
            <person name="Zhang B."/>
            <person name="Chen Y."/>
            <person name="Zhou J."/>
            <person name="Hu S."/>
            <person name="Xiang H."/>
        </authorList>
    </citation>
    <scope>NUCLEOTIDE SEQUENCE [LARGE SCALE GENOMIC DNA]</scope>
    <source>
        <strain evidence="8">ATCC 33500 / DSM 1411 / JCM 8866 / NBRC 14739 / NCIMB 2177 / R-4</strain>
        <plasmid evidence="8">pHM500</plasmid>
    </source>
</reference>
<evidence type="ECO:0000256" key="5">
    <source>
        <dbReference type="SAM" id="MobiDB-lite"/>
    </source>
</evidence>
<name>I3RAL1_HALMT</name>
<geneLocation type="plasmid" evidence="7 8">
    <name>pHM500</name>
</geneLocation>
<dbReference type="InterPro" id="IPR028974">
    <property type="entry name" value="TSP_type-3_rpt"/>
</dbReference>
<dbReference type="InterPro" id="IPR055767">
    <property type="entry name" value="DUF7343"/>
</dbReference>
<accession>I3RAL1</accession>
<keyword evidence="2" id="KW-0964">Secreted</keyword>
<feature type="region of interest" description="Disordered" evidence="5">
    <location>
        <begin position="206"/>
        <end position="285"/>
    </location>
</feature>
<evidence type="ECO:0000259" key="6">
    <source>
        <dbReference type="Pfam" id="PF24034"/>
    </source>
</evidence>
<evidence type="ECO:0000256" key="1">
    <source>
        <dbReference type="ARBA" id="ARBA00004613"/>
    </source>
</evidence>
<keyword evidence="7" id="KW-0614">Plasmid</keyword>
<dbReference type="SUPFAM" id="SSF103647">
    <property type="entry name" value="TSP type-3 repeat"/>
    <property type="match status" value="1"/>
</dbReference>
<evidence type="ECO:0000256" key="4">
    <source>
        <dbReference type="ARBA" id="ARBA00022837"/>
    </source>
</evidence>
<dbReference type="SUPFAM" id="SSF46785">
    <property type="entry name" value="Winged helix' DNA-binding domain"/>
    <property type="match status" value="1"/>
</dbReference>
<dbReference type="PANTHER" id="PTHR37467">
    <property type="entry name" value="EXPORTED CALCIUM-BINDING GLYCOPROTEIN-RELATED"/>
    <property type="match status" value="1"/>
</dbReference>
<dbReference type="HOGENOM" id="CLU_040391_0_0_2"/>
<evidence type="ECO:0000313" key="7">
    <source>
        <dbReference type="EMBL" id="AFK21271.1"/>
    </source>
</evidence>
<keyword evidence="3" id="KW-0732">Signal</keyword>
<evidence type="ECO:0000256" key="2">
    <source>
        <dbReference type="ARBA" id="ARBA00022525"/>
    </source>
</evidence>
<sequence length="455" mass="49226">MMMSRTKALLLVTVFVAVAAIVPVAVAGSNDTTDHEVFVEGEFTDTVPAKETGRSTFLWESQPNTLVVRFNASNESSFYKVCVQNETGQTAACQYKELNPSNRTATFDYDNLSSFEGSNNITVVLWDEFPAEPKKLGTDTINISIIRKDGDIDGDKLTNANELANNSSMFLMDTDNDSLGDGAEVINYGTSPAKADTDADNLTDAAELSRSLSPTDPDTDDDGIPDGVEVEHGSPPKDATADTDGDGLSDSYEYKHNSSFVDADTDGDGLSDGFETRLGTETSDGTTTPMLLFASGTLFGILTVCGRWFFASSRYQLEGTISSWFSKIESLFAVIVTVVPGFEPESDPAPESNSESESSPSRPSAAQKFDRLESQQASQRTSTGEEKVLKLLRENDGWVYQSTIVERTNWSKSKVSRLLSKMSDNGMVEKISVGRQNIVAEAGAMPEGAKSPFDE</sequence>
<keyword evidence="4" id="KW-0106">Calcium</keyword>
<protein>
    <recommendedName>
        <fullName evidence="6">DUF7343 domain-containing protein</fullName>
    </recommendedName>
</protein>
<dbReference type="InterPro" id="IPR036390">
    <property type="entry name" value="WH_DNA-bd_sf"/>
</dbReference>
<dbReference type="InterPro" id="IPR053180">
    <property type="entry name" value="Ca-binding_acidic-repeat"/>
</dbReference>
<dbReference type="Pfam" id="PF18884">
    <property type="entry name" value="TSP3_bac"/>
    <property type="match status" value="3"/>
</dbReference>
<dbReference type="EMBL" id="CP001871">
    <property type="protein sequence ID" value="AFK21271.1"/>
    <property type="molecule type" value="Genomic_DNA"/>
</dbReference>
<feature type="domain" description="DUF7343" evidence="6">
    <location>
        <begin position="383"/>
        <end position="440"/>
    </location>
</feature>
<dbReference type="GO" id="GO:0005509">
    <property type="term" value="F:calcium ion binding"/>
    <property type="evidence" value="ECO:0007669"/>
    <property type="project" value="InterPro"/>
</dbReference>
<feature type="compositionally biased region" description="Low complexity" evidence="5">
    <location>
        <begin position="349"/>
        <end position="366"/>
    </location>
</feature>
<dbReference type="KEGG" id="hme:HFX_6147"/>
<gene>
    <name evidence="7" type="ordered locus">HFX_6147</name>
</gene>
<evidence type="ECO:0000256" key="3">
    <source>
        <dbReference type="ARBA" id="ARBA00022729"/>
    </source>
</evidence>
<evidence type="ECO:0000313" key="8">
    <source>
        <dbReference type="Proteomes" id="UP000006469"/>
    </source>
</evidence>